<keyword evidence="1" id="KW-0547">Nucleotide-binding</keyword>
<dbReference type="SUPFAM" id="SSF90002">
    <property type="entry name" value="Hypothetical protein YjiA, C-terminal domain"/>
    <property type="match status" value="1"/>
</dbReference>
<dbReference type="PANTHER" id="PTHR13748">
    <property type="entry name" value="COBW-RELATED"/>
    <property type="match status" value="1"/>
</dbReference>
<dbReference type="InterPro" id="IPR003495">
    <property type="entry name" value="CobW/HypB/UreG_nucleotide-bd"/>
</dbReference>
<feature type="domain" description="CobW C-terminal" evidence="8">
    <location>
        <begin position="221"/>
        <end position="309"/>
    </location>
</feature>
<comment type="function">
    <text evidence="5">Zinc chaperone that directly transfers zinc cofactor to target proteins, thereby activating them. Zinc is transferred from the CXCC motif in the GTPase domain to the zinc binding site in target proteins in a process requiring GTP hydrolysis.</text>
</comment>
<dbReference type="Pfam" id="PF02492">
    <property type="entry name" value="cobW"/>
    <property type="match status" value="1"/>
</dbReference>
<dbReference type="Gene3D" id="3.40.50.300">
    <property type="entry name" value="P-loop containing nucleotide triphosphate hydrolases"/>
    <property type="match status" value="1"/>
</dbReference>
<dbReference type="STRING" id="472175.EL18_03188"/>
<dbReference type="PANTHER" id="PTHR13748:SF62">
    <property type="entry name" value="COBW DOMAIN-CONTAINING PROTEIN"/>
    <property type="match status" value="1"/>
</dbReference>
<proteinExistence type="inferred from homology"/>
<evidence type="ECO:0000256" key="4">
    <source>
        <dbReference type="ARBA" id="ARBA00034320"/>
    </source>
</evidence>
<keyword evidence="3" id="KW-0143">Chaperone</keyword>
<evidence type="ECO:0000259" key="8">
    <source>
        <dbReference type="Pfam" id="PF07683"/>
    </source>
</evidence>
<dbReference type="Gene3D" id="3.30.1220.10">
    <property type="entry name" value="CobW-like, C-terminal domain"/>
    <property type="match status" value="1"/>
</dbReference>
<dbReference type="CDD" id="cd03112">
    <property type="entry name" value="CobW-like"/>
    <property type="match status" value="1"/>
</dbReference>
<dbReference type="GO" id="GO:0016787">
    <property type="term" value="F:hydrolase activity"/>
    <property type="evidence" value="ECO:0007669"/>
    <property type="project" value="UniProtKB-KW"/>
</dbReference>
<evidence type="ECO:0000256" key="2">
    <source>
        <dbReference type="ARBA" id="ARBA00022801"/>
    </source>
</evidence>
<dbReference type="InterPro" id="IPR036627">
    <property type="entry name" value="CobW-likC_sf"/>
</dbReference>
<name>A0A084U7J7_9HYPH</name>
<dbReference type="GO" id="GO:0000166">
    <property type="term" value="F:nucleotide binding"/>
    <property type="evidence" value="ECO:0007669"/>
    <property type="project" value="UniProtKB-KW"/>
</dbReference>
<dbReference type="PATRIC" id="fig|472175.3.peg.3185"/>
<dbReference type="SUPFAM" id="SSF52540">
    <property type="entry name" value="P-loop containing nucleoside triphosphate hydrolases"/>
    <property type="match status" value="1"/>
</dbReference>
<dbReference type="InterPro" id="IPR011629">
    <property type="entry name" value="CobW-like_C"/>
</dbReference>
<comment type="caution">
    <text evidence="9">The sequence shown here is derived from an EMBL/GenBank/DDBJ whole genome shotgun (WGS) entry which is preliminary data.</text>
</comment>
<feature type="domain" description="CobW/HypB/UreG nucleotide-binding" evidence="7">
    <location>
        <begin position="7"/>
        <end position="182"/>
    </location>
</feature>
<gene>
    <name evidence="9" type="ORF">EL18_03188</name>
</gene>
<dbReference type="eggNOG" id="COG0523">
    <property type="taxonomic scope" value="Bacteria"/>
</dbReference>
<evidence type="ECO:0000313" key="9">
    <source>
        <dbReference type="EMBL" id="KFB08933.1"/>
    </source>
</evidence>
<dbReference type="OrthoDB" id="9808822at2"/>
<dbReference type="InterPro" id="IPR051316">
    <property type="entry name" value="Zinc-reg_GTPase_activator"/>
</dbReference>
<dbReference type="AlphaFoldDB" id="A0A084U7J7"/>
<sequence>MADTLIPVTILTGFLGAGKTTLLNRALSHAEFENAAVLINEFGEVSVDHLIVAAVSDDVTELADGCMCCAVRGRMVDALRDLAARDKKPDRVIIETSGLADPAPVAEALLRDDELSRHFAPARIVTVVNLAETEAQLADYPEAERQIALADVVILTRAERLDETVRHGAAARIAALNPAADLIADPSGNELAGLLTGSASKTVGLPRTDAAHHHAHGTATSTIVREPQPVQLAVITGFCDWLISRPDFRLLRLKGTVATPQGAYLLQAVGRTLETPQLLIRQDAAEPGTMLVIIGEGLDAATIEDAFSGFIGRPVLDRPDRTALQDNPLSVAGFSFNP</sequence>
<protein>
    <submittedName>
        <fullName evidence="9">Cobalamin synthesis protein P47K</fullName>
    </submittedName>
</protein>
<evidence type="ECO:0000256" key="1">
    <source>
        <dbReference type="ARBA" id="ARBA00022741"/>
    </source>
</evidence>
<keyword evidence="10" id="KW-1185">Reference proteome</keyword>
<evidence type="ECO:0000256" key="3">
    <source>
        <dbReference type="ARBA" id="ARBA00023186"/>
    </source>
</evidence>
<dbReference type="Proteomes" id="UP000053675">
    <property type="component" value="Unassembled WGS sequence"/>
</dbReference>
<comment type="similarity">
    <text evidence="4">Belongs to the SIMIBI class G3E GTPase family. ZNG1 subfamily.</text>
</comment>
<keyword evidence="2" id="KW-0378">Hydrolase</keyword>
<evidence type="ECO:0000313" key="10">
    <source>
        <dbReference type="Proteomes" id="UP000053675"/>
    </source>
</evidence>
<accession>A0A084U7J7</accession>
<comment type="catalytic activity">
    <reaction evidence="6">
        <text>GTP + H2O = GDP + phosphate + H(+)</text>
        <dbReference type="Rhea" id="RHEA:19669"/>
        <dbReference type="ChEBI" id="CHEBI:15377"/>
        <dbReference type="ChEBI" id="CHEBI:15378"/>
        <dbReference type="ChEBI" id="CHEBI:37565"/>
        <dbReference type="ChEBI" id="CHEBI:43474"/>
        <dbReference type="ChEBI" id="CHEBI:58189"/>
    </reaction>
    <physiologicalReaction direction="left-to-right" evidence="6">
        <dbReference type="Rhea" id="RHEA:19670"/>
    </physiologicalReaction>
</comment>
<dbReference type="InterPro" id="IPR027417">
    <property type="entry name" value="P-loop_NTPase"/>
</dbReference>
<organism evidence="9 10">
    <name type="scientific">Nitratireductor basaltis</name>
    <dbReference type="NCBI Taxonomy" id="472175"/>
    <lineage>
        <taxon>Bacteria</taxon>
        <taxon>Pseudomonadati</taxon>
        <taxon>Pseudomonadota</taxon>
        <taxon>Alphaproteobacteria</taxon>
        <taxon>Hyphomicrobiales</taxon>
        <taxon>Phyllobacteriaceae</taxon>
        <taxon>Nitratireductor</taxon>
    </lineage>
</organism>
<dbReference type="EMBL" id="JMQM01000002">
    <property type="protein sequence ID" value="KFB08933.1"/>
    <property type="molecule type" value="Genomic_DNA"/>
</dbReference>
<dbReference type="Pfam" id="PF07683">
    <property type="entry name" value="CobW_C"/>
    <property type="match status" value="1"/>
</dbReference>
<dbReference type="RefSeq" id="WP_081871262.1">
    <property type="nucleotide sequence ID" value="NZ_JMQM01000002.1"/>
</dbReference>
<evidence type="ECO:0000259" key="7">
    <source>
        <dbReference type="Pfam" id="PF02492"/>
    </source>
</evidence>
<reference evidence="9 10" key="1">
    <citation type="submission" date="2014-05" db="EMBL/GenBank/DDBJ databases">
        <title>Draft Genome Sequence of Nitratireductor basaltis Strain UMTGB225, A Marine Bacterium Isolated from Green Barrel Tunicate.</title>
        <authorList>
            <person name="Gan H.Y."/>
        </authorList>
    </citation>
    <scope>NUCLEOTIDE SEQUENCE [LARGE SCALE GENOMIC DNA]</scope>
    <source>
        <strain evidence="9 10">UMTGB225</strain>
    </source>
</reference>
<evidence type="ECO:0000256" key="6">
    <source>
        <dbReference type="ARBA" id="ARBA00049117"/>
    </source>
</evidence>
<dbReference type="GO" id="GO:0005737">
    <property type="term" value="C:cytoplasm"/>
    <property type="evidence" value="ECO:0007669"/>
    <property type="project" value="TreeGrafter"/>
</dbReference>
<evidence type="ECO:0000256" key="5">
    <source>
        <dbReference type="ARBA" id="ARBA00045658"/>
    </source>
</evidence>